<feature type="domain" description="Histone deacetylase" evidence="11">
    <location>
        <begin position="70"/>
        <end position="368"/>
    </location>
</feature>
<dbReference type="PRINTS" id="PR01270">
    <property type="entry name" value="HDASUPER"/>
</dbReference>
<evidence type="ECO:0000259" key="12">
    <source>
        <dbReference type="Pfam" id="PF09757"/>
    </source>
</evidence>
<keyword evidence="5" id="KW-0378">Hydrolase</keyword>
<keyword evidence="8" id="KW-0804">Transcription</keyword>
<dbReference type="GO" id="GO:0000118">
    <property type="term" value="C:histone deacetylase complex"/>
    <property type="evidence" value="ECO:0007669"/>
    <property type="project" value="TreeGrafter"/>
</dbReference>
<dbReference type="GO" id="GO:0141221">
    <property type="term" value="F:histone deacetylase activity, hydrolytic mechanism"/>
    <property type="evidence" value="ECO:0007669"/>
    <property type="project" value="UniProtKB-EC"/>
</dbReference>
<keyword evidence="7" id="KW-0805">Transcription regulation</keyword>
<dbReference type="SUPFAM" id="SSF52768">
    <property type="entry name" value="Arginase/deacetylase"/>
    <property type="match status" value="1"/>
</dbReference>
<evidence type="ECO:0000313" key="14">
    <source>
        <dbReference type="Proteomes" id="UP000230002"/>
    </source>
</evidence>
<dbReference type="Gene3D" id="3.40.800.20">
    <property type="entry name" value="Histone deacetylase domain"/>
    <property type="match status" value="1"/>
</dbReference>
<evidence type="ECO:0000256" key="1">
    <source>
        <dbReference type="ARBA" id="ARBA00004123"/>
    </source>
</evidence>
<feature type="compositionally biased region" description="Polar residues" evidence="10">
    <location>
        <begin position="1"/>
        <end position="12"/>
    </location>
</feature>
<evidence type="ECO:0000313" key="13">
    <source>
        <dbReference type="EMBL" id="PIL36650.1"/>
    </source>
</evidence>
<accession>A0A2G8SSB5</accession>
<keyword evidence="14" id="KW-1185">Reference proteome</keyword>
<evidence type="ECO:0000256" key="6">
    <source>
        <dbReference type="ARBA" id="ARBA00022853"/>
    </source>
</evidence>
<dbReference type="OrthoDB" id="424012at2759"/>
<sequence>MSLPNGDSTSNDGMDVDGVSSASAGPTFKVPPVPTRPRAASVPATLRESAYQVGYVYSSKMMTHSCPRGHCEQPERISRIFDILKQHGCLAEMKQLPIRRVLREEALLVHSQSLWEKVLALHSLTEQEIADSEAYYNDLSLYVHPTTPYAAQLSAGGVIEASLAVANGEVKKAFAIVRPPGHHAEPDEHMGFCFFNNVSIAAKVVQLRTPIKKILILDWDVHHGNGTQRAFYDDPSVLYVSLHRYEGGNFYPNGPFGSMTSCGEGAGAGFSVNIPWPERGMGDADYILAFQKIVMPIALEFSPELVMISAGFDAADGDDLGECHVSPAGYAYMTHMLSSLAGGKLVVALEGGYCLDAIANSALAVTQIILGGMPPQLPPMTATEAATETIYQVAMEQSKFWKNVDPKACEPIEEMEPVAIALPELLKTHRQEYLFRNHGMVEVPLMNQALIERFQAQVACTPDIMENSTLVVFVHEFGNLRVELESVTYCDVRQEHSYLVDCSKELITWAKKENYAVLDVNVFAKPFPKTKLKNIDDYAGAVMIYLWDNYIQLTDARQVILIGHGPGCAPLMSLIQQRATSVMKTVKGVVQVVGHHNVPYTPRDMEVLRQWYYDASSLYPPARDTWLLTCRPLDEMQNSIVIVPANHRIFQNPKTFKKHGTIFRIAEEKPIKLIIKAMPGIQSYIQDKLGSSPRANGNTKQ</sequence>
<dbReference type="InterPro" id="IPR037138">
    <property type="entry name" value="His_deacetylse_dom_sf"/>
</dbReference>
<evidence type="ECO:0000256" key="4">
    <source>
        <dbReference type="ARBA" id="ARBA00022491"/>
    </source>
</evidence>
<dbReference type="PANTHER" id="PTHR10625:SF5">
    <property type="entry name" value="HISTONE DEACETYLASE"/>
    <property type="match status" value="1"/>
</dbReference>
<keyword evidence="4" id="KW-0678">Repressor</keyword>
<comment type="caution">
    <text evidence="13">The sequence shown here is derived from an EMBL/GenBank/DDBJ whole genome shotgun (WGS) entry which is preliminary data.</text>
</comment>
<proteinExistence type="inferred from homology"/>
<protein>
    <recommendedName>
        <fullName evidence="3">histone deacetylase</fullName>
        <ecNumber evidence="3">3.5.1.98</ecNumber>
    </recommendedName>
</protein>
<evidence type="ECO:0000256" key="9">
    <source>
        <dbReference type="ARBA" id="ARBA00023242"/>
    </source>
</evidence>
<dbReference type="EC" id="3.5.1.98" evidence="3"/>
<dbReference type="InterPro" id="IPR023696">
    <property type="entry name" value="Ureohydrolase_dom_sf"/>
</dbReference>
<feature type="domain" description="Arb2-like" evidence="12">
    <location>
        <begin position="424"/>
        <end position="619"/>
    </location>
</feature>
<feature type="region of interest" description="Disordered" evidence="10">
    <location>
        <begin position="1"/>
        <end position="41"/>
    </location>
</feature>
<dbReference type="AlphaFoldDB" id="A0A2G8SSB5"/>
<dbReference type="STRING" id="1077348.A0A2G8SSB5"/>
<organism evidence="13 14">
    <name type="scientific">Ganoderma sinense ZZ0214-1</name>
    <dbReference type="NCBI Taxonomy" id="1077348"/>
    <lineage>
        <taxon>Eukaryota</taxon>
        <taxon>Fungi</taxon>
        <taxon>Dikarya</taxon>
        <taxon>Basidiomycota</taxon>
        <taxon>Agaricomycotina</taxon>
        <taxon>Agaricomycetes</taxon>
        <taxon>Polyporales</taxon>
        <taxon>Polyporaceae</taxon>
        <taxon>Ganoderma</taxon>
    </lineage>
</organism>
<dbReference type="PANTHER" id="PTHR10625">
    <property type="entry name" value="HISTONE DEACETYLASE HDAC1-RELATED"/>
    <property type="match status" value="1"/>
</dbReference>
<name>A0A2G8SSB5_9APHY</name>
<dbReference type="InterPro" id="IPR019154">
    <property type="entry name" value="Arb2-like_domain"/>
</dbReference>
<keyword evidence="9" id="KW-0539">Nucleus</keyword>
<evidence type="ECO:0000256" key="8">
    <source>
        <dbReference type="ARBA" id="ARBA00023163"/>
    </source>
</evidence>
<evidence type="ECO:0000256" key="3">
    <source>
        <dbReference type="ARBA" id="ARBA00012111"/>
    </source>
</evidence>
<gene>
    <name evidence="13" type="ORF">GSI_00339</name>
</gene>
<dbReference type="InterPro" id="IPR023801">
    <property type="entry name" value="His_deacetylse_dom"/>
</dbReference>
<dbReference type="EMBL" id="AYKW01000001">
    <property type="protein sequence ID" value="PIL36650.1"/>
    <property type="molecule type" value="Genomic_DNA"/>
</dbReference>
<dbReference type="InterPro" id="IPR000286">
    <property type="entry name" value="HDACs"/>
</dbReference>
<evidence type="ECO:0000256" key="2">
    <source>
        <dbReference type="ARBA" id="ARBA00007738"/>
    </source>
</evidence>
<dbReference type="GO" id="GO:0040029">
    <property type="term" value="P:epigenetic regulation of gene expression"/>
    <property type="evidence" value="ECO:0007669"/>
    <property type="project" value="TreeGrafter"/>
</dbReference>
<comment type="subcellular location">
    <subcellularLocation>
        <location evidence="1">Nucleus</location>
    </subcellularLocation>
</comment>
<dbReference type="Pfam" id="PF00850">
    <property type="entry name" value="Hist_deacetyl"/>
    <property type="match status" value="1"/>
</dbReference>
<comment type="similarity">
    <text evidence="2">Belongs to the histone deacetylase family. HD type 2 subfamily.</text>
</comment>
<evidence type="ECO:0000256" key="5">
    <source>
        <dbReference type="ARBA" id="ARBA00022801"/>
    </source>
</evidence>
<evidence type="ECO:0000256" key="7">
    <source>
        <dbReference type="ARBA" id="ARBA00023015"/>
    </source>
</evidence>
<evidence type="ECO:0000259" key="11">
    <source>
        <dbReference type="Pfam" id="PF00850"/>
    </source>
</evidence>
<dbReference type="Proteomes" id="UP000230002">
    <property type="component" value="Unassembled WGS sequence"/>
</dbReference>
<reference evidence="13 14" key="1">
    <citation type="journal article" date="2015" name="Sci. Rep.">
        <title>Chromosome-level genome map provides insights into diverse defense mechanisms in the medicinal fungus Ganoderma sinense.</title>
        <authorList>
            <person name="Zhu Y."/>
            <person name="Xu J."/>
            <person name="Sun C."/>
            <person name="Zhou S."/>
            <person name="Xu H."/>
            <person name="Nelson D.R."/>
            <person name="Qian J."/>
            <person name="Song J."/>
            <person name="Luo H."/>
            <person name="Xiang L."/>
            <person name="Li Y."/>
            <person name="Xu Z."/>
            <person name="Ji A."/>
            <person name="Wang L."/>
            <person name="Lu S."/>
            <person name="Hayward A."/>
            <person name="Sun W."/>
            <person name="Li X."/>
            <person name="Schwartz D.C."/>
            <person name="Wang Y."/>
            <person name="Chen S."/>
        </authorList>
    </citation>
    <scope>NUCLEOTIDE SEQUENCE [LARGE SCALE GENOMIC DNA]</scope>
    <source>
        <strain evidence="13 14">ZZ0214-1</strain>
    </source>
</reference>
<evidence type="ECO:0000256" key="10">
    <source>
        <dbReference type="SAM" id="MobiDB-lite"/>
    </source>
</evidence>
<dbReference type="Pfam" id="PF09757">
    <property type="entry name" value="Arb2-like"/>
    <property type="match status" value="1"/>
</dbReference>
<keyword evidence="6" id="KW-0156">Chromatin regulator</keyword>